<dbReference type="GO" id="GO:0043365">
    <property type="term" value="F:[formate-C-acetyltransferase]-activating enzyme activity"/>
    <property type="evidence" value="ECO:0007669"/>
    <property type="project" value="InterPro"/>
</dbReference>
<dbReference type="InterPro" id="IPR013785">
    <property type="entry name" value="Aldolase_TIM"/>
</dbReference>
<dbReference type="InterPro" id="IPR012838">
    <property type="entry name" value="PFL1_activating"/>
</dbReference>
<accession>A0A139A8L2</accession>
<dbReference type="Proteomes" id="UP000070544">
    <property type="component" value="Unassembled WGS sequence"/>
</dbReference>
<evidence type="ECO:0000256" key="7">
    <source>
        <dbReference type="ARBA" id="ARBA00023004"/>
    </source>
</evidence>
<evidence type="ECO:0000256" key="3">
    <source>
        <dbReference type="ARBA" id="ARBA00022485"/>
    </source>
</evidence>
<dbReference type="AlphaFoldDB" id="A0A139A8L2"/>
<gene>
    <name evidence="11" type="ORF">M427DRAFT_59014</name>
</gene>
<dbReference type="NCBIfam" id="TIGR02493">
    <property type="entry name" value="PFLA"/>
    <property type="match status" value="1"/>
</dbReference>
<feature type="region of interest" description="Disordered" evidence="9">
    <location>
        <begin position="99"/>
        <end position="149"/>
    </location>
</feature>
<feature type="compositionally biased region" description="Polar residues" evidence="9">
    <location>
        <begin position="105"/>
        <end position="125"/>
    </location>
</feature>
<keyword evidence="3" id="KW-0004">4Fe-4S</keyword>
<dbReference type="InterPro" id="IPR001989">
    <property type="entry name" value="Radical_activat_CS"/>
</dbReference>
<evidence type="ECO:0000256" key="8">
    <source>
        <dbReference type="ARBA" id="ARBA00023014"/>
    </source>
</evidence>
<dbReference type="SFLD" id="SFLDG01066">
    <property type="entry name" value="organic_radical-activating_enz"/>
    <property type="match status" value="1"/>
</dbReference>
<dbReference type="InterPro" id="IPR058240">
    <property type="entry name" value="rSAM_sf"/>
</dbReference>
<dbReference type="CDD" id="cd01335">
    <property type="entry name" value="Radical_SAM"/>
    <property type="match status" value="1"/>
</dbReference>
<dbReference type="GO" id="GO:0046872">
    <property type="term" value="F:metal ion binding"/>
    <property type="evidence" value="ECO:0007669"/>
    <property type="project" value="UniProtKB-KW"/>
</dbReference>
<dbReference type="PANTHER" id="PTHR30352">
    <property type="entry name" value="PYRUVATE FORMATE-LYASE-ACTIVATING ENZYME"/>
    <property type="match status" value="1"/>
</dbReference>
<keyword evidence="12" id="KW-1185">Reference proteome</keyword>
<reference evidence="11 12" key="1">
    <citation type="journal article" date="2015" name="Genome Biol. Evol.">
        <title>Phylogenomic analyses indicate that early fungi evolved digesting cell walls of algal ancestors of land plants.</title>
        <authorList>
            <person name="Chang Y."/>
            <person name="Wang S."/>
            <person name="Sekimoto S."/>
            <person name="Aerts A.L."/>
            <person name="Choi C."/>
            <person name="Clum A."/>
            <person name="LaButti K.M."/>
            <person name="Lindquist E.A."/>
            <person name="Yee Ngan C."/>
            <person name="Ohm R.A."/>
            <person name="Salamov A.A."/>
            <person name="Grigoriev I.V."/>
            <person name="Spatafora J.W."/>
            <person name="Berbee M.L."/>
        </authorList>
    </citation>
    <scope>NUCLEOTIDE SEQUENCE [LARGE SCALE GENOMIC DNA]</scope>
    <source>
        <strain evidence="11 12">JEL478</strain>
    </source>
</reference>
<dbReference type="GO" id="GO:0016829">
    <property type="term" value="F:lyase activity"/>
    <property type="evidence" value="ECO:0007669"/>
    <property type="project" value="UniProtKB-KW"/>
</dbReference>
<evidence type="ECO:0000256" key="5">
    <source>
        <dbReference type="ARBA" id="ARBA00022723"/>
    </source>
</evidence>
<feature type="domain" description="Radical SAM core" evidence="10">
    <location>
        <begin position="174"/>
        <end position="406"/>
    </location>
</feature>
<comment type="cofactor">
    <cofactor evidence="1">
        <name>[4Fe-4S] cluster</name>
        <dbReference type="ChEBI" id="CHEBI:49883"/>
    </cofactor>
</comment>
<dbReference type="SFLD" id="SFLDS00029">
    <property type="entry name" value="Radical_SAM"/>
    <property type="match status" value="1"/>
</dbReference>
<dbReference type="PROSITE" id="PS01087">
    <property type="entry name" value="RADICAL_ACTIVATING"/>
    <property type="match status" value="1"/>
</dbReference>
<dbReference type="OrthoDB" id="412320at2759"/>
<evidence type="ECO:0000256" key="6">
    <source>
        <dbReference type="ARBA" id="ARBA00023002"/>
    </source>
</evidence>
<evidence type="ECO:0000256" key="4">
    <source>
        <dbReference type="ARBA" id="ARBA00022691"/>
    </source>
</evidence>
<feature type="compositionally biased region" description="Polar residues" evidence="9">
    <location>
        <begin position="17"/>
        <end position="38"/>
    </location>
</feature>
<dbReference type="EMBL" id="KQ965782">
    <property type="protein sequence ID" value="KXS13120.1"/>
    <property type="molecule type" value="Genomic_DNA"/>
</dbReference>
<evidence type="ECO:0000256" key="2">
    <source>
        <dbReference type="ARBA" id="ARBA00009777"/>
    </source>
</evidence>
<evidence type="ECO:0000256" key="9">
    <source>
        <dbReference type="SAM" id="MobiDB-lite"/>
    </source>
</evidence>
<dbReference type="PROSITE" id="PS51918">
    <property type="entry name" value="RADICAL_SAM"/>
    <property type="match status" value="1"/>
</dbReference>
<evidence type="ECO:0000313" key="11">
    <source>
        <dbReference type="EMBL" id="KXS13120.1"/>
    </source>
</evidence>
<organism evidence="11 12">
    <name type="scientific">Gonapodya prolifera (strain JEL478)</name>
    <name type="common">Monoblepharis prolifera</name>
    <dbReference type="NCBI Taxonomy" id="1344416"/>
    <lineage>
        <taxon>Eukaryota</taxon>
        <taxon>Fungi</taxon>
        <taxon>Fungi incertae sedis</taxon>
        <taxon>Chytridiomycota</taxon>
        <taxon>Chytridiomycota incertae sedis</taxon>
        <taxon>Monoblepharidomycetes</taxon>
        <taxon>Monoblepharidales</taxon>
        <taxon>Gonapodyaceae</taxon>
        <taxon>Gonapodya</taxon>
    </lineage>
</organism>
<dbReference type="Gene3D" id="3.20.20.70">
    <property type="entry name" value="Aldolase class I"/>
    <property type="match status" value="1"/>
</dbReference>
<dbReference type="InterPro" id="IPR034457">
    <property type="entry name" value="Organic_radical-activating"/>
</dbReference>
<keyword evidence="11" id="KW-0456">Lyase</keyword>
<dbReference type="PANTHER" id="PTHR30352:SF5">
    <property type="entry name" value="PYRUVATE FORMATE-LYASE 1-ACTIVATING ENZYME"/>
    <property type="match status" value="1"/>
</dbReference>
<keyword evidence="5" id="KW-0479">Metal-binding</keyword>
<sequence>MRELTRTGLNMGAGLSTGATASRTPQFTTPAPHSALSSRSKHTLHSLPSAFSLLRSLAPHSPVFVHAQPFSTAAAPEFTSSPPSHQNIIPVSPHAQHLNFDIKPSTGSAKTQHPVTAHARSSPQHKTPLPSDSLAFSHPSHDDPAHPIFDPSLPGVDYLGVRGYVHSTESMGSLEGPGNRFLVFLTGCMCRCLYCENPDTWDVQKGGTSTSVARLVDKASRMKPYYVRSVGGGGVTVSGGDPLVQHDFLAAFLYACKRDLGLNTCVETTGLGTRRALETVLPWTDLVLLCIKGTNSTSYSHITQTPSRSFSRMLHFITELRSRNIPWWCRYVVVPGLTDSDKDVDELVELINGEESGGCERVELLPYHTLGEHKWKELGLEYPLPSTPYPTKARLEAIATRIRNGLVNKNISVSDGAE</sequence>
<dbReference type="Pfam" id="PF13353">
    <property type="entry name" value="Fer4_12"/>
    <property type="match status" value="1"/>
</dbReference>
<keyword evidence="7" id="KW-0408">Iron</keyword>
<feature type="region of interest" description="Disordered" evidence="9">
    <location>
        <begin position="1"/>
        <end position="41"/>
    </location>
</feature>
<evidence type="ECO:0000313" key="12">
    <source>
        <dbReference type="Proteomes" id="UP000070544"/>
    </source>
</evidence>
<keyword evidence="6" id="KW-0560">Oxidoreductase</keyword>
<evidence type="ECO:0000259" key="10">
    <source>
        <dbReference type="PROSITE" id="PS51918"/>
    </source>
</evidence>
<keyword evidence="4" id="KW-0949">S-adenosyl-L-methionine</keyword>
<dbReference type="InterPro" id="IPR007197">
    <property type="entry name" value="rSAM"/>
</dbReference>
<keyword evidence="11" id="KW-0670">Pyruvate</keyword>
<comment type="similarity">
    <text evidence="2">Belongs to the organic radical-activating enzymes family.</text>
</comment>
<dbReference type="GO" id="GO:0051539">
    <property type="term" value="F:4 iron, 4 sulfur cluster binding"/>
    <property type="evidence" value="ECO:0007669"/>
    <property type="project" value="UniProtKB-KW"/>
</dbReference>
<dbReference type="SUPFAM" id="SSF102114">
    <property type="entry name" value="Radical SAM enzymes"/>
    <property type="match status" value="1"/>
</dbReference>
<protein>
    <submittedName>
        <fullName evidence="11">Pyruvate formate-lyase activating</fullName>
    </submittedName>
</protein>
<name>A0A139A8L2_GONPJ</name>
<proteinExistence type="inferred from homology"/>
<keyword evidence="8" id="KW-0411">Iron-sulfur</keyword>
<evidence type="ECO:0000256" key="1">
    <source>
        <dbReference type="ARBA" id="ARBA00001966"/>
    </source>
</evidence>